<reference evidence="1 2" key="1">
    <citation type="submission" date="2019-05" db="EMBL/GenBank/DDBJ databases">
        <title>Another draft genome of Portunus trituberculatus and its Hox gene families provides insights of decapod evolution.</title>
        <authorList>
            <person name="Jeong J.-H."/>
            <person name="Song I."/>
            <person name="Kim S."/>
            <person name="Choi T."/>
            <person name="Kim D."/>
            <person name="Ryu S."/>
            <person name="Kim W."/>
        </authorList>
    </citation>
    <scope>NUCLEOTIDE SEQUENCE [LARGE SCALE GENOMIC DNA]</scope>
    <source>
        <tissue evidence="1">Muscle</tissue>
    </source>
</reference>
<evidence type="ECO:0000313" key="1">
    <source>
        <dbReference type="EMBL" id="MPC61524.1"/>
    </source>
</evidence>
<evidence type="ECO:0000313" key="2">
    <source>
        <dbReference type="Proteomes" id="UP000324222"/>
    </source>
</evidence>
<name>A0A5B7GY44_PORTR</name>
<proteinExistence type="predicted"/>
<dbReference type="EMBL" id="VSRR010018615">
    <property type="protein sequence ID" value="MPC61524.1"/>
    <property type="molecule type" value="Genomic_DNA"/>
</dbReference>
<gene>
    <name evidence="1" type="ORF">E2C01_055596</name>
</gene>
<dbReference type="AlphaFoldDB" id="A0A5B7GY44"/>
<dbReference type="Proteomes" id="UP000324222">
    <property type="component" value="Unassembled WGS sequence"/>
</dbReference>
<sequence length="130" mass="13745">MRVGRREGSRGRRRGRGTVVAVQHLHEVGDVGGGEAQRLDLGQLGVGGHVGDALPQLREGVVDALRAPPLLLVGRRPPLHHSAAPVHHLDGVVAAQIMRGAGAHHEARGHPVLWAGHRHLGREARGVARG</sequence>
<keyword evidence="2" id="KW-1185">Reference proteome</keyword>
<protein>
    <submittedName>
        <fullName evidence="1">Uncharacterized protein</fullName>
    </submittedName>
</protein>
<accession>A0A5B7GY44</accession>
<comment type="caution">
    <text evidence="1">The sequence shown here is derived from an EMBL/GenBank/DDBJ whole genome shotgun (WGS) entry which is preliminary data.</text>
</comment>
<organism evidence="1 2">
    <name type="scientific">Portunus trituberculatus</name>
    <name type="common">Swimming crab</name>
    <name type="synonym">Neptunus trituberculatus</name>
    <dbReference type="NCBI Taxonomy" id="210409"/>
    <lineage>
        <taxon>Eukaryota</taxon>
        <taxon>Metazoa</taxon>
        <taxon>Ecdysozoa</taxon>
        <taxon>Arthropoda</taxon>
        <taxon>Crustacea</taxon>
        <taxon>Multicrustacea</taxon>
        <taxon>Malacostraca</taxon>
        <taxon>Eumalacostraca</taxon>
        <taxon>Eucarida</taxon>
        <taxon>Decapoda</taxon>
        <taxon>Pleocyemata</taxon>
        <taxon>Brachyura</taxon>
        <taxon>Eubrachyura</taxon>
        <taxon>Portunoidea</taxon>
        <taxon>Portunidae</taxon>
        <taxon>Portuninae</taxon>
        <taxon>Portunus</taxon>
    </lineage>
</organism>